<sequence length="79" mass="9055">MSMKRRSSDAERLLPVHYCFDHMSSSEEVKGGKWRGDVRFEFDGPVELLTSSSSIKQPESVKVMRVITLLHLHIHTADK</sequence>
<dbReference type="EMBL" id="VEVO01000010">
    <property type="protein sequence ID" value="KAF0036056.1"/>
    <property type="molecule type" value="Genomic_DNA"/>
</dbReference>
<reference evidence="1 2" key="1">
    <citation type="submission" date="2019-06" db="EMBL/GenBank/DDBJ databases">
        <title>Draft genomes of female and male turbot (Scophthalmus maximus).</title>
        <authorList>
            <person name="Xu H."/>
            <person name="Xu X.-W."/>
            <person name="Shao C."/>
            <person name="Chen S."/>
        </authorList>
    </citation>
    <scope>NUCLEOTIDE SEQUENCE [LARGE SCALE GENOMIC DNA]</scope>
    <source>
        <strain evidence="1">Ysfricsl-2016a</strain>
        <tissue evidence="1">Blood</tissue>
    </source>
</reference>
<gene>
    <name evidence="1" type="ORF">F2P81_011368</name>
</gene>
<proteinExistence type="predicted"/>
<protein>
    <submittedName>
        <fullName evidence="1">Uncharacterized protein</fullName>
    </submittedName>
</protein>
<dbReference type="Proteomes" id="UP000438429">
    <property type="component" value="Unassembled WGS sequence"/>
</dbReference>
<evidence type="ECO:0000313" key="2">
    <source>
        <dbReference type="Proteomes" id="UP000438429"/>
    </source>
</evidence>
<dbReference type="AlphaFoldDB" id="A0A6A4SLG9"/>
<name>A0A6A4SLG9_SCOMX</name>
<evidence type="ECO:0000313" key="1">
    <source>
        <dbReference type="EMBL" id="KAF0036056.1"/>
    </source>
</evidence>
<comment type="caution">
    <text evidence="1">The sequence shown here is derived from an EMBL/GenBank/DDBJ whole genome shotgun (WGS) entry which is preliminary data.</text>
</comment>
<organism evidence="1 2">
    <name type="scientific">Scophthalmus maximus</name>
    <name type="common">Turbot</name>
    <name type="synonym">Psetta maxima</name>
    <dbReference type="NCBI Taxonomy" id="52904"/>
    <lineage>
        <taxon>Eukaryota</taxon>
        <taxon>Metazoa</taxon>
        <taxon>Chordata</taxon>
        <taxon>Craniata</taxon>
        <taxon>Vertebrata</taxon>
        <taxon>Euteleostomi</taxon>
        <taxon>Actinopterygii</taxon>
        <taxon>Neopterygii</taxon>
        <taxon>Teleostei</taxon>
        <taxon>Neoteleostei</taxon>
        <taxon>Acanthomorphata</taxon>
        <taxon>Carangaria</taxon>
        <taxon>Pleuronectiformes</taxon>
        <taxon>Pleuronectoidei</taxon>
        <taxon>Scophthalmidae</taxon>
        <taxon>Scophthalmus</taxon>
    </lineage>
</organism>
<accession>A0A6A4SLG9</accession>